<sequence>MRHDVAAHQKMVTIYSKWVNQPTSGANKGNAILNSQRNLDNPNRRAAVH</sequence>
<feature type="region of interest" description="Disordered" evidence="1">
    <location>
        <begin position="20"/>
        <end position="49"/>
    </location>
</feature>
<reference evidence="2" key="1">
    <citation type="journal article" date="2014" name="Int. J. Syst. Evol. Microbiol.">
        <title>Complete genome sequence of Corynebacterium casei LMG S-19264T (=DSM 44701T), isolated from a smear-ripened cheese.</title>
        <authorList>
            <consortium name="US DOE Joint Genome Institute (JGI-PGF)"/>
            <person name="Walter F."/>
            <person name="Albersmeier A."/>
            <person name="Kalinowski J."/>
            <person name="Ruckert C."/>
        </authorList>
    </citation>
    <scope>NUCLEOTIDE SEQUENCE</scope>
    <source>
        <strain evidence="2">CGMCC 1.15762</strain>
    </source>
</reference>
<evidence type="ECO:0000313" key="2">
    <source>
        <dbReference type="EMBL" id="GGG74838.1"/>
    </source>
</evidence>
<evidence type="ECO:0000256" key="1">
    <source>
        <dbReference type="SAM" id="MobiDB-lite"/>
    </source>
</evidence>
<protein>
    <submittedName>
        <fullName evidence="2">Uncharacterized protein</fullName>
    </submittedName>
</protein>
<feature type="compositionally biased region" description="Polar residues" evidence="1">
    <location>
        <begin position="20"/>
        <end position="41"/>
    </location>
</feature>
<reference evidence="2" key="2">
    <citation type="submission" date="2020-09" db="EMBL/GenBank/DDBJ databases">
        <authorList>
            <person name="Sun Q."/>
            <person name="Zhou Y."/>
        </authorList>
    </citation>
    <scope>NUCLEOTIDE SEQUENCE</scope>
    <source>
        <strain evidence="2">CGMCC 1.15762</strain>
    </source>
</reference>
<evidence type="ECO:0000313" key="3">
    <source>
        <dbReference type="Proteomes" id="UP000617145"/>
    </source>
</evidence>
<keyword evidence="3" id="KW-1185">Reference proteome</keyword>
<dbReference type="AlphaFoldDB" id="A0A8J2ZKT4"/>
<name>A0A8J2ZKT4_9RHOB</name>
<dbReference type="Proteomes" id="UP000617145">
    <property type="component" value="Unassembled WGS sequence"/>
</dbReference>
<accession>A0A8J2ZKT4</accession>
<proteinExistence type="predicted"/>
<gene>
    <name evidence="2" type="ORF">GCM10011415_24200</name>
</gene>
<dbReference type="EMBL" id="BMJV01000004">
    <property type="protein sequence ID" value="GGG74838.1"/>
    <property type="molecule type" value="Genomic_DNA"/>
</dbReference>
<organism evidence="2 3">
    <name type="scientific">Salipiger pallidus</name>
    <dbReference type="NCBI Taxonomy" id="1775170"/>
    <lineage>
        <taxon>Bacteria</taxon>
        <taxon>Pseudomonadati</taxon>
        <taxon>Pseudomonadota</taxon>
        <taxon>Alphaproteobacteria</taxon>
        <taxon>Rhodobacterales</taxon>
        <taxon>Roseobacteraceae</taxon>
        <taxon>Salipiger</taxon>
    </lineage>
</organism>
<comment type="caution">
    <text evidence="2">The sequence shown here is derived from an EMBL/GenBank/DDBJ whole genome shotgun (WGS) entry which is preliminary data.</text>
</comment>